<evidence type="ECO:0000256" key="4">
    <source>
        <dbReference type="ARBA" id="ARBA00022884"/>
    </source>
</evidence>
<reference evidence="12 13" key="1">
    <citation type="journal article" date="2015" name="Microbiome">
        <title>Genomic resolution of linkages in carbon, nitrogen, and sulfur cycling among widespread estuary sediment bacteria.</title>
        <authorList>
            <person name="Baker B.J."/>
            <person name="Lazar C.S."/>
            <person name="Teske A.P."/>
            <person name="Dick G.J."/>
        </authorList>
    </citation>
    <scope>NUCLEOTIDE SEQUENCE [LARGE SCALE GENOMIC DNA]</scope>
    <source>
        <strain evidence="12">DG_54_3</strain>
    </source>
</reference>
<dbReference type="InterPro" id="IPR036986">
    <property type="entry name" value="S4_RNA-bd_sf"/>
</dbReference>
<dbReference type="InterPro" id="IPR002942">
    <property type="entry name" value="S4_RNA-bd"/>
</dbReference>
<proteinExistence type="inferred from homology"/>
<organism evidence="12 13">
    <name type="scientific">candidate division WOR-1 bacterium DG_54_3</name>
    <dbReference type="NCBI Taxonomy" id="1703775"/>
    <lineage>
        <taxon>Bacteria</taxon>
        <taxon>Bacillati</taxon>
        <taxon>Saganbacteria</taxon>
    </lineage>
</organism>
<dbReference type="InterPro" id="IPR005709">
    <property type="entry name" value="Ribosomal_uS4_bac-type"/>
</dbReference>
<dbReference type="FunFam" id="3.10.290.10:FF:000001">
    <property type="entry name" value="30S ribosomal protein S4"/>
    <property type="match status" value="1"/>
</dbReference>
<evidence type="ECO:0000313" key="12">
    <source>
        <dbReference type="EMBL" id="KPJ69856.1"/>
    </source>
</evidence>
<dbReference type="FunFam" id="1.10.1050.10:FF:000001">
    <property type="entry name" value="30S ribosomal protein S4"/>
    <property type="match status" value="1"/>
</dbReference>
<dbReference type="PROSITE" id="PS50889">
    <property type="entry name" value="S4"/>
    <property type="match status" value="1"/>
</dbReference>
<keyword evidence="4 9" id="KW-0694">RNA-binding</keyword>
<dbReference type="CDD" id="cd00165">
    <property type="entry name" value="S4"/>
    <property type="match status" value="1"/>
</dbReference>
<evidence type="ECO:0000256" key="9">
    <source>
        <dbReference type="HAMAP-Rule" id="MF_01306"/>
    </source>
</evidence>
<dbReference type="GO" id="GO:0015935">
    <property type="term" value="C:small ribosomal subunit"/>
    <property type="evidence" value="ECO:0007669"/>
    <property type="project" value="InterPro"/>
</dbReference>
<dbReference type="GO" id="GO:0019843">
    <property type="term" value="F:rRNA binding"/>
    <property type="evidence" value="ECO:0007669"/>
    <property type="project" value="UniProtKB-UniRule"/>
</dbReference>
<dbReference type="AlphaFoldDB" id="A0A0S7Y584"/>
<dbReference type="PATRIC" id="fig|1703775.3.peg.2779"/>
<comment type="function">
    <text evidence="9">With S5 and S12 plays an important role in translational accuracy.</text>
</comment>
<dbReference type="PANTHER" id="PTHR11831">
    <property type="entry name" value="30S 40S RIBOSOMAL PROTEIN"/>
    <property type="match status" value="1"/>
</dbReference>
<keyword evidence="3 9" id="KW-0699">rRNA-binding</keyword>
<protein>
    <recommendedName>
        <fullName evidence="8 9">Small ribosomal subunit protein uS4</fullName>
    </recommendedName>
</protein>
<sequence length="205" mass="23883">MGRHTEATCKLCRREKEKLFLKGEKCFTEKCPFSKRSYAPGQHGRIPVRVSEFGIRLREKQKARRIYGLTERQFERYFEEASRKKGATGEKLLEFLERRLDNVGFRLGMASSRQMARQMIHHGGIEVNGHKVDIPSYQVREGDIIKVRPKYVPLVKAVREKFPDHTPPPWLTISGETEGKVVAIPSREEIDIVLEEHLIVEYYSR</sequence>
<dbReference type="Gene3D" id="3.10.290.10">
    <property type="entry name" value="RNA-binding S4 domain"/>
    <property type="match status" value="1"/>
</dbReference>
<evidence type="ECO:0000256" key="6">
    <source>
        <dbReference type="ARBA" id="ARBA00023274"/>
    </source>
</evidence>
<dbReference type="SMART" id="SM01390">
    <property type="entry name" value="Ribosomal_S4"/>
    <property type="match status" value="1"/>
</dbReference>
<dbReference type="HAMAP" id="MF_01306_B">
    <property type="entry name" value="Ribosomal_uS4_B"/>
    <property type="match status" value="1"/>
</dbReference>
<dbReference type="PANTHER" id="PTHR11831:SF4">
    <property type="entry name" value="SMALL RIBOSOMAL SUBUNIT PROTEIN US4M"/>
    <property type="match status" value="1"/>
</dbReference>
<dbReference type="Proteomes" id="UP000051861">
    <property type="component" value="Unassembled WGS sequence"/>
</dbReference>
<comment type="function">
    <text evidence="1 9">One of the primary rRNA binding proteins, it binds directly to 16S rRNA where it nucleates assembly of the body of the 30S subunit.</text>
</comment>
<accession>A0A0S7Y584</accession>
<dbReference type="NCBIfam" id="NF003717">
    <property type="entry name" value="PRK05327.1"/>
    <property type="match status" value="1"/>
</dbReference>
<evidence type="ECO:0000256" key="8">
    <source>
        <dbReference type="ARBA" id="ARBA00035254"/>
    </source>
</evidence>
<dbReference type="InterPro" id="IPR022801">
    <property type="entry name" value="Ribosomal_uS4"/>
</dbReference>
<evidence type="ECO:0000256" key="7">
    <source>
        <dbReference type="ARBA" id="ARBA00025813"/>
    </source>
</evidence>
<evidence type="ECO:0000259" key="10">
    <source>
        <dbReference type="SMART" id="SM00363"/>
    </source>
</evidence>
<feature type="domain" description="RNA-binding S4" evidence="10">
    <location>
        <begin position="98"/>
        <end position="160"/>
    </location>
</feature>
<dbReference type="GO" id="GO:0003735">
    <property type="term" value="F:structural constituent of ribosome"/>
    <property type="evidence" value="ECO:0007669"/>
    <property type="project" value="InterPro"/>
</dbReference>
<keyword evidence="5 9" id="KW-0689">Ribosomal protein</keyword>
<evidence type="ECO:0000256" key="1">
    <source>
        <dbReference type="ARBA" id="ARBA00003866"/>
    </source>
</evidence>
<feature type="domain" description="Small ribosomal subunit protein uS4 N-terminal" evidence="11">
    <location>
        <begin position="3"/>
        <end position="97"/>
    </location>
</feature>
<dbReference type="GO" id="GO:0006412">
    <property type="term" value="P:translation"/>
    <property type="evidence" value="ECO:0007669"/>
    <property type="project" value="UniProtKB-UniRule"/>
</dbReference>
<dbReference type="NCBIfam" id="TIGR01017">
    <property type="entry name" value="rpsD_bact"/>
    <property type="match status" value="1"/>
</dbReference>
<evidence type="ECO:0000256" key="2">
    <source>
        <dbReference type="ARBA" id="ARBA00007465"/>
    </source>
</evidence>
<keyword evidence="6 9" id="KW-0687">Ribonucleoprotein</keyword>
<comment type="subunit">
    <text evidence="7 9">Part of the 30S ribosomal subunit. Contacts protein S5. The interaction surface between S4 and S5 is involved in control of translational fidelity.</text>
</comment>
<name>A0A0S7Y584_UNCSA</name>
<evidence type="ECO:0000313" key="13">
    <source>
        <dbReference type="Proteomes" id="UP000051861"/>
    </source>
</evidence>
<dbReference type="SMART" id="SM00363">
    <property type="entry name" value="S4"/>
    <property type="match status" value="1"/>
</dbReference>
<evidence type="ECO:0000256" key="3">
    <source>
        <dbReference type="ARBA" id="ARBA00022730"/>
    </source>
</evidence>
<dbReference type="Pfam" id="PF01479">
    <property type="entry name" value="S4"/>
    <property type="match status" value="1"/>
</dbReference>
<dbReference type="InterPro" id="IPR001912">
    <property type="entry name" value="Ribosomal_uS4_N"/>
</dbReference>
<dbReference type="Gene3D" id="1.10.1050.10">
    <property type="entry name" value="Ribosomal Protein S4 Delta 41, Chain A, domain 1"/>
    <property type="match status" value="1"/>
</dbReference>
<dbReference type="Pfam" id="PF00163">
    <property type="entry name" value="Ribosomal_S4"/>
    <property type="match status" value="1"/>
</dbReference>
<dbReference type="EMBL" id="LIZX01000012">
    <property type="protein sequence ID" value="KPJ69856.1"/>
    <property type="molecule type" value="Genomic_DNA"/>
</dbReference>
<comment type="similarity">
    <text evidence="2 9">Belongs to the universal ribosomal protein uS4 family.</text>
</comment>
<dbReference type="SUPFAM" id="SSF55174">
    <property type="entry name" value="Alpha-L RNA-binding motif"/>
    <property type="match status" value="1"/>
</dbReference>
<comment type="caution">
    <text evidence="12">The sequence shown here is derived from an EMBL/GenBank/DDBJ whole genome shotgun (WGS) entry which is preliminary data.</text>
</comment>
<evidence type="ECO:0000256" key="5">
    <source>
        <dbReference type="ARBA" id="ARBA00022980"/>
    </source>
</evidence>
<dbReference type="GO" id="GO:0042274">
    <property type="term" value="P:ribosomal small subunit biogenesis"/>
    <property type="evidence" value="ECO:0007669"/>
    <property type="project" value="TreeGrafter"/>
</dbReference>
<gene>
    <name evidence="9" type="primary">rpsD</name>
    <name evidence="12" type="ORF">AMJ44_01965</name>
</gene>
<evidence type="ECO:0000259" key="11">
    <source>
        <dbReference type="SMART" id="SM01390"/>
    </source>
</evidence>